<evidence type="ECO:0000256" key="2">
    <source>
        <dbReference type="ARBA" id="ARBA00022676"/>
    </source>
</evidence>
<evidence type="ECO:0000313" key="7">
    <source>
        <dbReference type="Proteomes" id="UP000265926"/>
    </source>
</evidence>
<dbReference type="Pfam" id="PF00535">
    <property type="entry name" value="Glycos_transf_2"/>
    <property type="match status" value="1"/>
</dbReference>
<dbReference type="PANTHER" id="PTHR43630">
    <property type="entry name" value="POLY-BETA-1,6-N-ACETYL-D-GLUCOSAMINE SYNTHASE"/>
    <property type="match status" value="1"/>
</dbReference>
<protein>
    <submittedName>
        <fullName evidence="6">Glycosyltransferase</fullName>
    </submittedName>
</protein>
<dbReference type="RefSeq" id="WP_119439171.1">
    <property type="nucleotide sequence ID" value="NZ_QWGR01000011.1"/>
</dbReference>
<keyword evidence="4" id="KW-0472">Membrane</keyword>
<dbReference type="InterPro" id="IPR029044">
    <property type="entry name" value="Nucleotide-diphossugar_trans"/>
</dbReference>
<keyword evidence="4" id="KW-0812">Transmembrane</keyword>
<dbReference type="AlphaFoldDB" id="A0A399SXB2"/>
<keyword evidence="7" id="KW-1185">Reference proteome</keyword>
<keyword evidence="4" id="KW-1133">Transmembrane helix</keyword>
<reference evidence="6 7" key="1">
    <citation type="submission" date="2018-08" db="EMBL/GenBank/DDBJ databases">
        <title>Pallidiluteibacterium maritimus gen. nov., sp. nov., isolated from coastal sediment.</title>
        <authorList>
            <person name="Zhou L.Y."/>
        </authorList>
    </citation>
    <scope>NUCLEOTIDE SEQUENCE [LARGE SCALE GENOMIC DNA]</scope>
    <source>
        <strain evidence="6 7">XSD2</strain>
    </source>
</reference>
<dbReference type="GO" id="GO:0016757">
    <property type="term" value="F:glycosyltransferase activity"/>
    <property type="evidence" value="ECO:0007669"/>
    <property type="project" value="UniProtKB-KW"/>
</dbReference>
<feature type="transmembrane region" description="Helical" evidence="4">
    <location>
        <begin position="352"/>
        <end position="373"/>
    </location>
</feature>
<keyword evidence="3 6" id="KW-0808">Transferase</keyword>
<accession>A0A399SXB2</accession>
<evidence type="ECO:0000256" key="4">
    <source>
        <dbReference type="SAM" id="Phobius"/>
    </source>
</evidence>
<evidence type="ECO:0000256" key="1">
    <source>
        <dbReference type="ARBA" id="ARBA00006739"/>
    </source>
</evidence>
<evidence type="ECO:0000256" key="3">
    <source>
        <dbReference type="ARBA" id="ARBA00022679"/>
    </source>
</evidence>
<dbReference type="OrthoDB" id="9800276at2"/>
<name>A0A399SXB2_9BACT</name>
<dbReference type="Proteomes" id="UP000265926">
    <property type="component" value="Unassembled WGS sequence"/>
</dbReference>
<comment type="caution">
    <text evidence="6">The sequence shown here is derived from an EMBL/GenBank/DDBJ whole genome shotgun (WGS) entry which is preliminary data.</text>
</comment>
<keyword evidence="2" id="KW-0328">Glycosyltransferase</keyword>
<feature type="transmembrane region" description="Helical" evidence="4">
    <location>
        <begin position="17"/>
        <end position="37"/>
    </location>
</feature>
<dbReference type="EMBL" id="QWGR01000011">
    <property type="protein sequence ID" value="RIJ46855.1"/>
    <property type="molecule type" value="Genomic_DNA"/>
</dbReference>
<dbReference type="InterPro" id="IPR001173">
    <property type="entry name" value="Glyco_trans_2-like"/>
</dbReference>
<proteinExistence type="inferred from homology"/>
<feature type="transmembrane region" description="Helical" evidence="4">
    <location>
        <begin position="296"/>
        <end position="318"/>
    </location>
</feature>
<evidence type="ECO:0000259" key="5">
    <source>
        <dbReference type="Pfam" id="PF00535"/>
    </source>
</evidence>
<comment type="similarity">
    <text evidence="1">Belongs to the glycosyltransferase 2 family.</text>
</comment>
<feature type="transmembrane region" description="Helical" evidence="4">
    <location>
        <begin position="324"/>
        <end position="340"/>
    </location>
</feature>
<organism evidence="6 7">
    <name type="scientific">Maribellus luteus</name>
    <dbReference type="NCBI Taxonomy" id="2305463"/>
    <lineage>
        <taxon>Bacteria</taxon>
        <taxon>Pseudomonadati</taxon>
        <taxon>Bacteroidota</taxon>
        <taxon>Bacteroidia</taxon>
        <taxon>Marinilabiliales</taxon>
        <taxon>Prolixibacteraceae</taxon>
        <taxon>Maribellus</taxon>
    </lineage>
</organism>
<sequence length="387" mass="45607">MKQAILDSLNGMSVTDWIVPGIFLFVFLCRFYYLLFFSARVVFSSRKEVIVNQKARQPITVFLTVRNEEDNLRKLLPQLLGIKDDCYEVVVVDDYSLDNTFTVLGSFKHYPNFHFSSLNEETRFSVKLAQNIALKAAQHEWVLTLPIETTAVGKDWINGFSVNTTTDNRNVMMGYSGIQRKPGYFNLLYRTENFLQQLRSVGYVANGIPFVYFEDNVAFRKEEYFKLGGYGQKTKEAYANLELIINQFITKKKTVLLFNENTCITKEVETNRDDFYNLLNRSFRIEKYLPAWKRTLLGFDTLTNLLYTPLLIVLFVFYFDLWPLFVALAGIKIMLHLILLKITLNRLKERKIFLSSLVYGWLMPYFKTFYKWYFNQSARRSKWRIKV</sequence>
<feature type="domain" description="Glycosyltransferase 2-like" evidence="5">
    <location>
        <begin position="60"/>
        <end position="145"/>
    </location>
</feature>
<gene>
    <name evidence="6" type="ORF">D1614_16970</name>
</gene>
<dbReference type="PANTHER" id="PTHR43630:SF1">
    <property type="entry name" value="POLY-BETA-1,6-N-ACETYL-D-GLUCOSAMINE SYNTHASE"/>
    <property type="match status" value="1"/>
</dbReference>
<dbReference type="SUPFAM" id="SSF53448">
    <property type="entry name" value="Nucleotide-diphospho-sugar transferases"/>
    <property type="match status" value="1"/>
</dbReference>
<evidence type="ECO:0000313" key="6">
    <source>
        <dbReference type="EMBL" id="RIJ46855.1"/>
    </source>
</evidence>
<dbReference type="Gene3D" id="3.90.550.10">
    <property type="entry name" value="Spore Coat Polysaccharide Biosynthesis Protein SpsA, Chain A"/>
    <property type="match status" value="1"/>
</dbReference>